<accession>A0ABU8ND80</accession>
<proteinExistence type="inferred from homology"/>
<dbReference type="Pfam" id="PF08028">
    <property type="entry name" value="Acyl-CoA_dh_2"/>
    <property type="match status" value="1"/>
</dbReference>
<dbReference type="Proteomes" id="UP001370100">
    <property type="component" value="Unassembled WGS sequence"/>
</dbReference>
<dbReference type="Gene3D" id="1.20.140.10">
    <property type="entry name" value="Butyryl-CoA Dehydrogenase, subunit A, domain 3"/>
    <property type="match status" value="1"/>
</dbReference>
<comment type="caution">
    <text evidence="5">The sequence shown here is derived from an EMBL/GenBank/DDBJ whole genome shotgun (WGS) entry which is preliminary data.</text>
</comment>
<dbReference type="InterPro" id="IPR036250">
    <property type="entry name" value="AcylCo_DH-like_C"/>
</dbReference>
<evidence type="ECO:0000313" key="5">
    <source>
        <dbReference type="EMBL" id="MEJ2889636.1"/>
    </source>
</evidence>
<dbReference type="InterPro" id="IPR013786">
    <property type="entry name" value="AcylCoA_DH/ox_N"/>
</dbReference>
<dbReference type="EMBL" id="JBBEGL010000007">
    <property type="protein sequence ID" value="MEJ2889636.1"/>
    <property type="molecule type" value="Genomic_DNA"/>
</dbReference>
<evidence type="ECO:0000259" key="4">
    <source>
        <dbReference type="Pfam" id="PF08028"/>
    </source>
</evidence>
<gene>
    <name evidence="5" type="ORF">WCD41_24455</name>
</gene>
<evidence type="ECO:0000256" key="2">
    <source>
        <dbReference type="ARBA" id="ARBA00049661"/>
    </source>
</evidence>
<evidence type="ECO:0000256" key="1">
    <source>
        <dbReference type="ARBA" id="ARBA00023002"/>
    </source>
</evidence>
<dbReference type="RefSeq" id="WP_337717395.1">
    <property type="nucleotide sequence ID" value="NZ_JBBEGL010000007.1"/>
</dbReference>
<comment type="similarity">
    <text evidence="2">Belongs to the HpaH/HsaA monooxygenase family.</text>
</comment>
<evidence type="ECO:0000259" key="3">
    <source>
        <dbReference type="Pfam" id="PF02771"/>
    </source>
</evidence>
<dbReference type="InterPro" id="IPR046373">
    <property type="entry name" value="Acyl-CoA_Oxase/DH_mid-dom_sf"/>
</dbReference>
<dbReference type="SUPFAM" id="SSF56645">
    <property type="entry name" value="Acyl-CoA dehydrogenase NM domain-like"/>
    <property type="match status" value="1"/>
</dbReference>
<dbReference type="InterPro" id="IPR013107">
    <property type="entry name" value="Acyl-CoA_DH_C"/>
</dbReference>
<name>A0ABU8ND80_9PSEU</name>
<organism evidence="5 6">
    <name type="scientific">Actinomycetospora aeridis</name>
    <dbReference type="NCBI Taxonomy" id="3129231"/>
    <lineage>
        <taxon>Bacteria</taxon>
        <taxon>Bacillati</taxon>
        <taxon>Actinomycetota</taxon>
        <taxon>Actinomycetes</taxon>
        <taxon>Pseudonocardiales</taxon>
        <taxon>Pseudonocardiaceae</taxon>
        <taxon>Actinomycetospora</taxon>
    </lineage>
</organism>
<dbReference type="SUPFAM" id="SSF47203">
    <property type="entry name" value="Acyl-CoA dehydrogenase C-terminal domain-like"/>
    <property type="match status" value="1"/>
</dbReference>
<keyword evidence="1" id="KW-0560">Oxidoreductase</keyword>
<keyword evidence="6" id="KW-1185">Reference proteome</keyword>
<protein>
    <submittedName>
        <fullName evidence="5">Acyl-CoA dehydrogenase family protein</fullName>
    </submittedName>
</protein>
<dbReference type="PANTHER" id="PTHR48083:SF19">
    <property type="entry name" value="FLAVIN-DEPENDENT MONOOXYGENASE, OXYGENASE SUBUNIT HSAA"/>
    <property type="match status" value="1"/>
</dbReference>
<dbReference type="PANTHER" id="PTHR48083">
    <property type="entry name" value="MEDIUM-CHAIN SPECIFIC ACYL-COA DEHYDROGENASE, MITOCHONDRIAL-RELATED"/>
    <property type="match status" value="1"/>
</dbReference>
<dbReference type="Gene3D" id="2.40.110.10">
    <property type="entry name" value="Butyryl-CoA Dehydrogenase, subunit A, domain 2"/>
    <property type="match status" value="1"/>
</dbReference>
<dbReference type="PIRSF" id="PIRSF016578">
    <property type="entry name" value="HsaA"/>
    <property type="match status" value="1"/>
</dbReference>
<evidence type="ECO:0000313" key="6">
    <source>
        <dbReference type="Proteomes" id="UP001370100"/>
    </source>
</evidence>
<dbReference type="InterPro" id="IPR037069">
    <property type="entry name" value="AcylCoA_DH/ox_N_sf"/>
</dbReference>
<dbReference type="InterPro" id="IPR050741">
    <property type="entry name" value="Acyl-CoA_dehydrogenase"/>
</dbReference>
<feature type="domain" description="Acyl-CoA dehydrogenase/oxidase N-terminal" evidence="3">
    <location>
        <begin position="32"/>
        <end position="114"/>
    </location>
</feature>
<sequence length="414" mass="44067">MTCSLDRPGTSDAARALRADLVGRAREIVPVLARHAARTEEDRRVADENIALIDEAGLFSIMKPRRLGGLETDMRTKLEVSRELARGCGSTSWVTTLMNVCSFFAGLFPDQAQRDLWESAPEARIAGVLAPSAEATKVDGGYRVTGTWGWASGCLHAQWAVVGFPVPAGASEATGWEDEHGEVVDQGLALVPMSDLTIEDTWFVAGMRGTGSNTLVARDVLVPEHRVISIPAAIGGRYATEHTDEALYRSAFIPVAALVLAGPQLGLAQAALDLVIEKAPKRAISYTFYDVQTDAPTFQLAVAKAASLVDAAHLFAYRAAADIDQAAADGVYPDYAARARVRMDTGAAIENAREAIRTLVSAHGAGSFAEASPLQRIWRDSEVASRHAVISPAISTEVYGRALLGLTDGVTALV</sequence>
<dbReference type="InterPro" id="IPR009100">
    <property type="entry name" value="AcylCoA_DH/oxidase_NM_dom_sf"/>
</dbReference>
<reference evidence="5 6" key="1">
    <citation type="submission" date="2024-03" db="EMBL/GenBank/DDBJ databases">
        <title>Actinomycetospora sp. OC33-EN06, a novel actinomycete isolated from wild orchid (Aerides multiflora).</title>
        <authorList>
            <person name="Suriyachadkun C."/>
        </authorList>
    </citation>
    <scope>NUCLEOTIDE SEQUENCE [LARGE SCALE GENOMIC DNA]</scope>
    <source>
        <strain evidence="5 6">OC33-EN06</strain>
    </source>
</reference>
<dbReference type="Gene3D" id="1.10.540.10">
    <property type="entry name" value="Acyl-CoA dehydrogenase/oxidase, N-terminal domain"/>
    <property type="match status" value="1"/>
</dbReference>
<feature type="domain" description="Acyl-CoA dehydrogenase C-terminal" evidence="4">
    <location>
        <begin position="258"/>
        <end position="391"/>
    </location>
</feature>
<dbReference type="Pfam" id="PF02771">
    <property type="entry name" value="Acyl-CoA_dh_N"/>
    <property type="match status" value="1"/>
</dbReference>